<accession>A0A0F9IT47</accession>
<dbReference type="GO" id="GO:0016491">
    <property type="term" value="F:oxidoreductase activity"/>
    <property type="evidence" value="ECO:0007669"/>
    <property type="project" value="UniProtKB-KW"/>
</dbReference>
<sequence length="339" mass="38157">MGKMNQRILGKTGIKVSPLGLGCWAIGGPLSREEGTEAGYGIVNDNESIKAINRAIDLGVNFFDTADVYGAGRSEEILGKALKEYRDDIIIATKFGNTFDKDRKKITGTNLTPEYIRKACESSLKRLNTDYIDLYWLHCWSVSKEDLISVRDTLDELSSEGLIKSYGWSTDLSDLSEYFVKNSNCVAIQHELNVLHDMNEIIDLCEKNNLASVNRTVLAMGLLTGKYSANSKLPDNDVRGINAPDWMKYFKEGKPDPEWLGKLEKIKEVLMSDGRSMVQGALSWNWARSDKTIPIPGFKTVKQVEENIQAMEFGPLNNDQMKEIDKILGERNFVYTMNE</sequence>
<proteinExistence type="predicted"/>
<evidence type="ECO:0000259" key="2">
    <source>
        <dbReference type="Pfam" id="PF00248"/>
    </source>
</evidence>
<comment type="caution">
    <text evidence="3">The sequence shown here is derived from an EMBL/GenBank/DDBJ whole genome shotgun (WGS) entry which is preliminary data.</text>
</comment>
<keyword evidence="1" id="KW-0560">Oxidoreductase</keyword>
<dbReference type="AlphaFoldDB" id="A0A0F9IT47"/>
<dbReference type="InterPro" id="IPR036812">
    <property type="entry name" value="NAD(P)_OxRdtase_dom_sf"/>
</dbReference>
<evidence type="ECO:0000313" key="3">
    <source>
        <dbReference type="EMBL" id="KKM60523.1"/>
    </source>
</evidence>
<evidence type="ECO:0000256" key="1">
    <source>
        <dbReference type="ARBA" id="ARBA00023002"/>
    </source>
</evidence>
<dbReference type="PANTHER" id="PTHR43364:SF4">
    <property type="entry name" value="NAD(P)-LINKED OXIDOREDUCTASE SUPERFAMILY PROTEIN"/>
    <property type="match status" value="1"/>
</dbReference>
<dbReference type="Pfam" id="PF00248">
    <property type="entry name" value="Aldo_ket_red"/>
    <property type="match status" value="1"/>
</dbReference>
<dbReference type="CDD" id="cd19086">
    <property type="entry name" value="AKR_AKR11C1"/>
    <property type="match status" value="1"/>
</dbReference>
<gene>
    <name evidence="3" type="ORF">LCGC14_1540970</name>
</gene>
<organism evidence="3">
    <name type="scientific">marine sediment metagenome</name>
    <dbReference type="NCBI Taxonomy" id="412755"/>
    <lineage>
        <taxon>unclassified sequences</taxon>
        <taxon>metagenomes</taxon>
        <taxon>ecological metagenomes</taxon>
    </lineage>
</organism>
<feature type="domain" description="NADP-dependent oxidoreductase" evidence="2">
    <location>
        <begin position="19"/>
        <end position="327"/>
    </location>
</feature>
<dbReference type="Gene3D" id="3.20.20.100">
    <property type="entry name" value="NADP-dependent oxidoreductase domain"/>
    <property type="match status" value="1"/>
</dbReference>
<dbReference type="SUPFAM" id="SSF51430">
    <property type="entry name" value="NAD(P)-linked oxidoreductase"/>
    <property type="match status" value="1"/>
</dbReference>
<name>A0A0F9IT47_9ZZZZ</name>
<dbReference type="EMBL" id="LAZR01011663">
    <property type="protein sequence ID" value="KKM60523.1"/>
    <property type="molecule type" value="Genomic_DNA"/>
</dbReference>
<dbReference type="InterPro" id="IPR023210">
    <property type="entry name" value="NADP_OxRdtase_dom"/>
</dbReference>
<reference evidence="3" key="1">
    <citation type="journal article" date="2015" name="Nature">
        <title>Complex archaea that bridge the gap between prokaryotes and eukaryotes.</title>
        <authorList>
            <person name="Spang A."/>
            <person name="Saw J.H."/>
            <person name="Jorgensen S.L."/>
            <person name="Zaremba-Niedzwiedzka K."/>
            <person name="Martijn J."/>
            <person name="Lind A.E."/>
            <person name="van Eijk R."/>
            <person name="Schleper C."/>
            <person name="Guy L."/>
            <person name="Ettema T.J."/>
        </authorList>
    </citation>
    <scope>NUCLEOTIDE SEQUENCE</scope>
</reference>
<protein>
    <recommendedName>
        <fullName evidence="2">NADP-dependent oxidoreductase domain-containing protein</fullName>
    </recommendedName>
</protein>
<dbReference type="InterPro" id="IPR050523">
    <property type="entry name" value="AKR_Detox_Biosynth"/>
</dbReference>
<dbReference type="PANTHER" id="PTHR43364">
    <property type="entry name" value="NADH-SPECIFIC METHYLGLYOXAL REDUCTASE-RELATED"/>
    <property type="match status" value="1"/>
</dbReference>